<sequence>MKENAAATVFSLSPGDENKIIIGASGAIPALVELLEQGSSRGKKDVASTLFNLCIYQGNKGRAVRAGIVPVLLRMLADSRGAAMVDEALTILSVLSSNAEAKAAIVKVSTIPVLIDLLRIGQPRGRRTQRRYCCRCFWRRRKGCELVVVWCSSRWSNHLSENDLKFSWKLAQMAKN</sequence>
<evidence type="ECO:0000256" key="1">
    <source>
        <dbReference type="ARBA" id="ARBA00022737"/>
    </source>
</evidence>
<keyword evidence="1" id="KW-0677">Repeat</keyword>
<dbReference type="InterPro" id="IPR016024">
    <property type="entry name" value="ARM-type_fold"/>
</dbReference>
<keyword evidence="2" id="KW-0833">Ubl conjugation pathway</keyword>
<dbReference type="SUPFAM" id="SSF48371">
    <property type="entry name" value="ARM repeat"/>
    <property type="match status" value="1"/>
</dbReference>
<dbReference type="Pfam" id="PF00514">
    <property type="entry name" value="Arm"/>
    <property type="match status" value="1"/>
</dbReference>
<dbReference type="InterPro" id="IPR011989">
    <property type="entry name" value="ARM-like"/>
</dbReference>
<accession>A0AAV2DEV7</accession>
<dbReference type="SMART" id="SM00185">
    <property type="entry name" value="ARM"/>
    <property type="match status" value="3"/>
</dbReference>
<name>A0AAV2DEV7_9ROSI</name>
<dbReference type="PANTHER" id="PTHR23315:SF52">
    <property type="entry name" value="U-BOX DOMAIN-CONTAINING PROTEIN 10"/>
    <property type="match status" value="1"/>
</dbReference>
<dbReference type="EMBL" id="OZ034815">
    <property type="protein sequence ID" value="CAL1371797.1"/>
    <property type="molecule type" value="Genomic_DNA"/>
</dbReference>
<protein>
    <submittedName>
        <fullName evidence="3">Uncharacterized protein</fullName>
    </submittedName>
</protein>
<evidence type="ECO:0000256" key="2">
    <source>
        <dbReference type="ARBA" id="ARBA00022786"/>
    </source>
</evidence>
<dbReference type="Proteomes" id="UP001497516">
    <property type="component" value="Chromosome 2"/>
</dbReference>
<dbReference type="InterPro" id="IPR000225">
    <property type="entry name" value="Armadillo"/>
</dbReference>
<dbReference type="PANTHER" id="PTHR23315">
    <property type="entry name" value="U BOX DOMAIN-CONTAINING"/>
    <property type="match status" value="1"/>
</dbReference>
<organism evidence="3 4">
    <name type="scientific">Linum trigynum</name>
    <dbReference type="NCBI Taxonomy" id="586398"/>
    <lineage>
        <taxon>Eukaryota</taxon>
        <taxon>Viridiplantae</taxon>
        <taxon>Streptophyta</taxon>
        <taxon>Embryophyta</taxon>
        <taxon>Tracheophyta</taxon>
        <taxon>Spermatophyta</taxon>
        <taxon>Magnoliopsida</taxon>
        <taxon>eudicotyledons</taxon>
        <taxon>Gunneridae</taxon>
        <taxon>Pentapetalae</taxon>
        <taxon>rosids</taxon>
        <taxon>fabids</taxon>
        <taxon>Malpighiales</taxon>
        <taxon>Linaceae</taxon>
        <taxon>Linum</taxon>
    </lineage>
</organism>
<gene>
    <name evidence="3" type="ORF">LTRI10_LOCUS13841</name>
</gene>
<dbReference type="AlphaFoldDB" id="A0AAV2DEV7"/>
<proteinExistence type="predicted"/>
<dbReference type="Gene3D" id="1.25.10.10">
    <property type="entry name" value="Leucine-rich Repeat Variant"/>
    <property type="match status" value="1"/>
</dbReference>
<evidence type="ECO:0000313" key="4">
    <source>
        <dbReference type="Proteomes" id="UP001497516"/>
    </source>
</evidence>
<keyword evidence="4" id="KW-1185">Reference proteome</keyword>
<reference evidence="3 4" key="1">
    <citation type="submission" date="2024-04" db="EMBL/GenBank/DDBJ databases">
        <authorList>
            <person name="Fracassetti M."/>
        </authorList>
    </citation>
    <scope>NUCLEOTIDE SEQUENCE [LARGE SCALE GENOMIC DNA]</scope>
</reference>
<evidence type="ECO:0000313" key="3">
    <source>
        <dbReference type="EMBL" id="CAL1371797.1"/>
    </source>
</evidence>